<dbReference type="NCBIfam" id="TIGR00269">
    <property type="entry name" value="TIGR00269 family protein"/>
    <property type="match status" value="1"/>
</dbReference>
<accession>A0AAE3K5P0</accession>
<dbReference type="AlphaFoldDB" id="A0AAE3K5P0"/>
<feature type="domain" description="2-thiouridine synthetase TtuA-like N-terminal LIM" evidence="6">
    <location>
        <begin position="3"/>
        <end position="27"/>
    </location>
</feature>
<dbReference type="Proteomes" id="UP001202674">
    <property type="component" value="Unassembled WGS sequence"/>
</dbReference>
<dbReference type="Pfam" id="PF22082">
    <property type="entry name" value="TtuA_LIM_N"/>
    <property type="match status" value="1"/>
</dbReference>
<dbReference type="Gene3D" id="3.40.50.620">
    <property type="entry name" value="HUPs"/>
    <property type="match status" value="1"/>
</dbReference>
<feature type="binding site" evidence="2">
    <location>
        <position position="22"/>
    </location>
    <ligand>
        <name>Zn(2+)</name>
        <dbReference type="ChEBI" id="CHEBI:29105"/>
        <label>1</label>
    </ligand>
</feature>
<dbReference type="PANTHER" id="PTHR11807:SF12">
    <property type="entry name" value="CYTOPLASMIC TRNA 2-THIOLATION PROTEIN 1"/>
    <property type="match status" value="1"/>
</dbReference>
<keyword evidence="8" id="KW-1185">Reference proteome</keyword>
<dbReference type="InterPro" id="IPR011063">
    <property type="entry name" value="TilS/TtcA_N"/>
</dbReference>
<evidence type="ECO:0000256" key="3">
    <source>
        <dbReference type="PIRSR" id="PIRSR004976-51"/>
    </source>
</evidence>
<dbReference type="EMBL" id="JAKRVY010000007">
    <property type="protein sequence ID" value="MCL9814452.1"/>
    <property type="molecule type" value="Genomic_DNA"/>
</dbReference>
<proteinExistence type="predicted"/>
<dbReference type="GO" id="GO:0046872">
    <property type="term" value="F:metal ion binding"/>
    <property type="evidence" value="ECO:0007669"/>
    <property type="project" value="UniProtKB-KW"/>
</dbReference>
<dbReference type="Pfam" id="PF01171">
    <property type="entry name" value="ATP_bind_3"/>
    <property type="match status" value="1"/>
</dbReference>
<evidence type="ECO:0000256" key="2">
    <source>
        <dbReference type="PIRSR" id="PIRSR004976-50"/>
    </source>
</evidence>
<comment type="caution">
    <text evidence="7">The sequence shown here is derived from an EMBL/GenBank/DDBJ whole genome shotgun (WGS) entry which is preliminary data.</text>
</comment>
<dbReference type="GO" id="GO:0002144">
    <property type="term" value="C:cytosolic tRNA wobble base thiouridylase complex"/>
    <property type="evidence" value="ECO:0007669"/>
    <property type="project" value="TreeGrafter"/>
</dbReference>
<feature type="binding site" evidence="2">
    <location>
        <position position="25"/>
    </location>
    <ligand>
        <name>Zn(2+)</name>
        <dbReference type="ChEBI" id="CHEBI:29105"/>
        <label>1</label>
    </ligand>
</feature>
<feature type="binding site" evidence="2">
    <location>
        <position position="315"/>
    </location>
    <ligand>
        <name>Zn(2+)</name>
        <dbReference type="ChEBI" id="CHEBI:29105"/>
        <label>2</label>
    </ligand>
</feature>
<protein>
    <submittedName>
        <fullName evidence="7">TIGR00269 family protein</fullName>
    </submittedName>
</protein>
<sequence>MDCTKCDREAVMHAAYSGSHLCEEHFCESVESRVRHRIREDSLVPRSATPENPQRWVIGLSGGKDSVVLTQILEDTFAKDPRIELIGLTIHEGIEGYRDKSVDACEELAAELDLRHELVTYEEEFGVRMDDVVEKDPENMAACAYCGVFRRDLLSKYADELDADKLLTGHNLDDEAQTALMNVLEGNVEQMASHFDASLGDFDDRDLPDSEDRSPGSRSDQDVFVPRAKPLRDIPEKEVALYAHLRDLPAHITECPHSSEAYRGEIQQLLYDLEENHPGTRHSIMSGYEELAALAADSYNDDSEGTTETQECVECGAPTTRERCRKCALVDSVQSV</sequence>
<dbReference type="InterPro" id="IPR014729">
    <property type="entry name" value="Rossmann-like_a/b/a_fold"/>
</dbReference>
<feature type="binding site" evidence="2">
    <location>
        <position position="3"/>
    </location>
    <ligand>
        <name>Zn(2+)</name>
        <dbReference type="ChEBI" id="CHEBI:29105"/>
        <label>1</label>
    </ligand>
</feature>
<dbReference type="NCBIfam" id="NF047749">
    <property type="entry name" value="tRNAThiolNcsA"/>
    <property type="match status" value="1"/>
</dbReference>
<gene>
    <name evidence="7" type="ORF">AArcSt11_12410</name>
</gene>
<keyword evidence="3" id="KW-0547">Nucleotide-binding</keyword>
<dbReference type="CDD" id="cd01713">
    <property type="entry name" value="CTU1-like"/>
    <property type="match status" value="1"/>
</dbReference>
<dbReference type="InterPro" id="IPR054306">
    <property type="entry name" value="TtuA-like_LIM_N"/>
</dbReference>
<feature type="compositionally biased region" description="Basic and acidic residues" evidence="4">
    <location>
        <begin position="205"/>
        <end position="221"/>
    </location>
</feature>
<dbReference type="InterPro" id="IPR035107">
    <property type="entry name" value="tRNA_thiolation_TtcA_Ctu1"/>
</dbReference>
<dbReference type="InterPro" id="IPR000541">
    <property type="entry name" value="Ncs6/Tuc1/Ctu1"/>
</dbReference>
<feature type="region of interest" description="Disordered" evidence="4">
    <location>
        <begin position="199"/>
        <end position="229"/>
    </location>
</feature>
<evidence type="ECO:0000259" key="5">
    <source>
        <dbReference type="Pfam" id="PF01171"/>
    </source>
</evidence>
<feature type="domain" description="tRNA(Ile)-lysidine/2-thiocytidine synthase N-terminal" evidence="5">
    <location>
        <begin position="56"/>
        <end position="192"/>
    </location>
</feature>
<keyword evidence="2" id="KW-0862">Zinc</keyword>
<dbReference type="GO" id="GO:0002143">
    <property type="term" value="P:tRNA wobble position uridine thiolation"/>
    <property type="evidence" value="ECO:0007669"/>
    <property type="project" value="TreeGrafter"/>
</dbReference>
<feature type="binding site" evidence="3">
    <location>
        <position position="65"/>
    </location>
    <ligand>
        <name>ATP</name>
        <dbReference type="ChEBI" id="CHEBI:30616"/>
    </ligand>
</feature>
<feature type="binding site" evidence="3">
    <location>
        <position position="169"/>
    </location>
    <ligand>
        <name>ATP</name>
        <dbReference type="ChEBI" id="CHEBI:30616"/>
    </ligand>
</feature>
<keyword evidence="1" id="KW-0808">Transferase</keyword>
<dbReference type="GO" id="GO:0005524">
    <property type="term" value="F:ATP binding"/>
    <property type="evidence" value="ECO:0007669"/>
    <property type="project" value="UniProtKB-KW"/>
</dbReference>
<feature type="binding site" evidence="2">
    <location>
        <position position="327"/>
    </location>
    <ligand>
        <name>Zn(2+)</name>
        <dbReference type="ChEBI" id="CHEBI:29105"/>
        <label>2</label>
    </ligand>
</feature>
<dbReference type="SUPFAM" id="SSF52402">
    <property type="entry name" value="Adenine nucleotide alpha hydrolases-like"/>
    <property type="match status" value="1"/>
</dbReference>
<organism evidence="7 8">
    <name type="scientific">Natranaeroarchaeum aerophilus</name>
    <dbReference type="NCBI Taxonomy" id="2917711"/>
    <lineage>
        <taxon>Archaea</taxon>
        <taxon>Methanobacteriati</taxon>
        <taxon>Methanobacteriota</taxon>
        <taxon>Stenosarchaea group</taxon>
        <taxon>Halobacteria</taxon>
        <taxon>Halobacteriales</taxon>
        <taxon>Natronoarchaeaceae</taxon>
        <taxon>Natranaeroarchaeum</taxon>
    </lineage>
</organism>
<evidence type="ECO:0000256" key="1">
    <source>
        <dbReference type="ARBA" id="ARBA00022679"/>
    </source>
</evidence>
<dbReference type="InterPro" id="IPR056369">
    <property type="entry name" value="CTU1-like_ATP-bd"/>
</dbReference>
<feature type="binding site" evidence="2">
    <location>
        <position position="6"/>
    </location>
    <ligand>
        <name>Zn(2+)</name>
        <dbReference type="ChEBI" id="CHEBI:29105"/>
        <label>1</label>
    </ligand>
</feature>
<dbReference type="RefSeq" id="WP_250597469.1">
    <property type="nucleotide sequence ID" value="NZ_JAKRVY010000007.1"/>
</dbReference>
<feature type="binding site" evidence="3">
    <location>
        <begin position="59"/>
        <end position="61"/>
    </location>
    <ligand>
        <name>ATP</name>
        <dbReference type="ChEBI" id="CHEBI:30616"/>
    </ligand>
</feature>
<evidence type="ECO:0000313" key="8">
    <source>
        <dbReference type="Proteomes" id="UP001202674"/>
    </source>
</evidence>
<feature type="binding site" evidence="3">
    <location>
        <position position="174"/>
    </location>
    <ligand>
        <name>ATP</name>
        <dbReference type="ChEBI" id="CHEBI:30616"/>
    </ligand>
</feature>
<dbReference type="GO" id="GO:0016740">
    <property type="term" value="F:transferase activity"/>
    <property type="evidence" value="ECO:0007669"/>
    <property type="project" value="UniProtKB-KW"/>
</dbReference>
<reference evidence="7 8" key="1">
    <citation type="journal article" date="2022" name="Syst. Appl. Microbiol.">
        <title>Natronocalculus amylovorans gen. nov., sp. nov., and Natranaeroarchaeum aerophilus sp. nov., dominant culturable amylolytic natronoarchaea from hypersaline soda lakes in southwestern Siberia.</title>
        <authorList>
            <person name="Sorokin D.Y."/>
            <person name="Elcheninov A.G."/>
            <person name="Khizhniak T.V."/>
            <person name="Koenen M."/>
            <person name="Bale N.J."/>
            <person name="Damste J.S.S."/>
            <person name="Kublanov I.V."/>
        </authorList>
    </citation>
    <scope>NUCLEOTIDE SEQUENCE [LARGE SCALE GENOMIC DNA]</scope>
    <source>
        <strain evidence="7 8">AArc-St1-1</strain>
    </source>
</reference>
<dbReference type="GO" id="GO:0000049">
    <property type="term" value="F:tRNA binding"/>
    <property type="evidence" value="ECO:0007669"/>
    <property type="project" value="InterPro"/>
</dbReference>
<evidence type="ECO:0000313" key="7">
    <source>
        <dbReference type="EMBL" id="MCL9814452.1"/>
    </source>
</evidence>
<feature type="binding site" evidence="2">
    <location>
        <position position="324"/>
    </location>
    <ligand>
        <name>Zn(2+)</name>
        <dbReference type="ChEBI" id="CHEBI:29105"/>
        <label>2</label>
    </ligand>
</feature>
<dbReference type="PANTHER" id="PTHR11807">
    <property type="entry name" value="ATPASES OF THE PP SUPERFAMILY-RELATED"/>
    <property type="match status" value="1"/>
</dbReference>
<feature type="binding site" evidence="3">
    <location>
        <position position="90"/>
    </location>
    <ligand>
        <name>ATP</name>
        <dbReference type="ChEBI" id="CHEBI:30616"/>
    </ligand>
</feature>
<evidence type="ECO:0000259" key="6">
    <source>
        <dbReference type="Pfam" id="PF22082"/>
    </source>
</evidence>
<keyword evidence="2" id="KW-0479">Metal-binding</keyword>
<dbReference type="PIRSF" id="PIRSF004976">
    <property type="entry name" value="ATPase_YdaO"/>
    <property type="match status" value="1"/>
</dbReference>
<keyword evidence="3" id="KW-0067">ATP-binding</keyword>
<evidence type="ECO:0000256" key="4">
    <source>
        <dbReference type="SAM" id="MobiDB-lite"/>
    </source>
</evidence>
<feature type="binding site" evidence="2">
    <location>
        <position position="312"/>
    </location>
    <ligand>
        <name>Zn(2+)</name>
        <dbReference type="ChEBI" id="CHEBI:29105"/>
        <label>2</label>
    </ligand>
</feature>
<name>A0AAE3K5P0_9EURY</name>